<dbReference type="GO" id="GO:0006412">
    <property type="term" value="P:translation"/>
    <property type="evidence" value="ECO:0007669"/>
    <property type="project" value="UniProtKB-UniRule"/>
</dbReference>
<keyword evidence="7" id="KW-1185">Reference proteome</keyword>
<reference evidence="6 7" key="2">
    <citation type="submission" date="2019-09" db="EMBL/GenBank/DDBJ databases">
        <title>Complete Genome Sequence and Methylome Analysis of free living Spirochaetas.</title>
        <authorList>
            <person name="Leshcheva N."/>
            <person name="Mikheeva N."/>
        </authorList>
    </citation>
    <scope>NUCLEOTIDE SEQUENCE [LARGE SCALE GENOMIC DNA]</scope>
    <source>
        <strain evidence="6 7">P</strain>
    </source>
</reference>
<dbReference type="RefSeq" id="WP_149568422.1">
    <property type="nucleotide sequence ID" value="NZ_CP035807.1"/>
</dbReference>
<dbReference type="PANTHER" id="PTHR14413:SF16">
    <property type="entry name" value="LARGE RIBOSOMAL SUBUNIT PROTEIN BL17M"/>
    <property type="match status" value="1"/>
</dbReference>
<dbReference type="GO" id="GO:0022625">
    <property type="term" value="C:cytosolic large ribosomal subunit"/>
    <property type="evidence" value="ECO:0007669"/>
    <property type="project" value="TreeGrafter"/>
</dbReference>
<dbReference type="SUPFAM" id="SSF64263">
    <property type="entry name" value="Prokaryotic ribosomal protein L17"/>
    <property type="match status" value="1"/>
</dbReference>
<sequence length="125" mass="14308">MHNRVGFKRLGRKASHRKALHRNMVTSLFKHERITTTKAKAGEIKRTAEKLITRAKVDSVHNRRMVAKVMWDKAILNKLFVEIAPLFSERPGGYTRTLKLGQRQGDAAEMVILELVEKTADKSDK</sequence>
<dbReference type="NCBIfam" id="TIGR00059">
    <property type="entry name" value="L17"/>
    <property type="match status" value="1"/>
</dbReference>
<dbReference type="Pfam" id="PF01196">
    <property type="entry name" value="Ribosomal_L17"/>
    <property type="match status" value="1"/>
</dbReference>
<protein>
    <recommendedName>
        <fullName evidence="4">Large ribosomal subunit protein bL17</fullName>
    </recommendedName>
</protein>
<evidence type="ECO:0000256" key="2">
    <source>
        <dbReference type="ARBA" id="ARBA00022980"/>
    </source>
</evidence>
<dbReference type="AlphaFoldDB" id="A0A5C1QCB0"/>
<name>A0A5C1QCB0_9SPIO</name>
<comment type="similarity">
    <text evidence="1 4 5">Belongs to the bacterial ribosomal protein bL17 family.</text>
</comment>
<evidence type="ECO:0000256" key="1">
    <source>
        <dbReference type="ARBA" id="ARBA00008777"/>
    </source>
</evidence>
<dbReference type="InterPro" id="IPR036373">
    <property type="entry name" value="Ribosomal_bL17_sf"/>
</dbReference>
<evidence type="ECO:0000256" key="4">
    <source>
        <dbReference type="HAMAP-Rule" id="MF_01368"/>
    </source>
</evidence>
<dbReference type="InterPro" id="IPR000456">
    <property type="entry name" value="Ribosomal_bL17"/>
</dbReference>
<dbReference type="KEGG" id="sper:EW093_10815"/>
<evidence type="ECO:0000256" key="5">
    <source>
        <dbReference type="RuleBase" id="RU000660"/>
    </source>
</evidence>
<dbReference type="HAMAP" id="MF_01368">
    <property type="entry name" value="Ribosomal_bL17"/>
    <property type="match status" value="1"/>
</dbReference>
<dbReference type="PANTHER" id="PTHR14413">
    <property type="entry name" value="RIBOSOMAL PROTEIN L17"/>
    <property type="match status" value="1"/>
</dbReference>
<reference evidence="6 7" key="1">
    <citation type="submission" date="2019-02" db="EMBL/GenBank/DDBJ databases">
        <authorList>
            <person name="Fomenkov A."/>
            <person name="Dubinina G."/>
            <person name="Grabovich M."/>
            <person name="Vincze T."/>
            <person name="Roberts R.J."/>
        </authorList>
    </citation>
    <scope>NUCLEOTIDE SEQUENCE [LARGE SCALE GENOMIC DNA]</scope>
    <source>
        <strain evidence="6 7">P</strain>
    </source>
</reference>
<keyword evidence="3 4" id="KW-0687">Ribonucleoprotein</keyword>
<evidence type="ECO:0000313" key="6">
    <source>
        <dbReference type="EMBL" id="QEN05181.1"/>
    </source>
</evidence>
<dbReference type="EMBL" id="CP035807">
    <property type="protein sequence ID" value="QEN05181.1"/>
    <property type="molecule type" value="Genomic_DNA"/>
</dbReference>
<comment type="subunit">
    <text evidence="4">Part of the 50S ribosomal subunit. Contacts protein L32.</text>
</comment>
<dbReference type="Gene3D" id="3.90.1030.10">
    <property type="entry name" value="Ribosomal protein L17"/>
    <property type="match status" value="1"/>
</dbReference>
<organism evidence="6 7">
    <name type="scientific">Thiospirochaeta perfilievii</name>
    <dbReference type="NCBI Taxonomy" id="252967"/>
    <lineage>
        <taxon>Bacteria</taxon>
        <taxon>Pseudomonadati</taxon>
        <taxon>Spirochaetota</taxon>
        <taxon>Spirochaetia</taxon>
        <taxon>Spirochaetales</taxon>
        <taxon>Spirochaetaceae</taxon>
        <taxon>Thiospirochaeta</taxon>
    </lineage>
</organism>
<dbReference type="Proteomes" id="UP000323824">
    <property type="component" value="Chromosome"/>
</dbReference>
<dbReference type="OrthoDB" id="9809073at2"/>
<keyword evidence="2 4" id="KW-0689">Ribosomal protein</keyword>
<evidence type="ECO:0000313" key="7">
    <source>
        <dbReference type="Proteomes" id="UP000323824"/>
    </source>
</evidence>
<gene>
    <name evidence="4 6" type="primary">rplQ</name>
    <name evidence="6" type="ORF">EW093_10815</name>
</gene>
<proteinExistence type="inferred from homology"/>
<dbReference type="GO" id="GO:0003735">
    <property type="term" value="F:structural constituent of ribosome"/>
    <property type="evidence" value="ECO:0007669"/>
    <property type="project" value="InterPro"/>
</dbReference>
<evidence type="ECO:0000256" key="3">
    <source>
        <dbReference type="ARBA" id="ARBA00023274"/>
    </source>
</evidence>
<accession>A0A5C1QCB0</accession>